<dbReference type="PANTHER" id="PTHR14845">
    <property type="entry name" value="COILED-COIL DOMAIN-CONTAINING 166"/>
    <property type="match status" value="1"/>
</dbReference>
<accession>A0A8T2RAN5</accession>
<evidence type="ECO:0000313" key="3">
    <source>
        <dbReference type="EMBL" id="KAH7292728.1"/>
    </source>
</evidence>
<dbReference type="OMA" id="MEADKWT"/>
<organism evidence="3 4">
    <name type="scientific">Ceratopteris richardii</name>
    <name type="common">Triangle waterfern</name>
    <dbReference type="NCBI Taxonomy" id="49495"/>
    <lineage>
        <taxon>Eukaryota</taxon>
        <taxon>Viridiplantae</taxon>
        <taxon>Streptophyta</taxon>
        <taxon>Embryophyta</taxon>
        <taxon>Tracheophyta</taxon>
        <taxon>Polypodiopsida</taxon>
        <taxon>Polypodiidae</taxon>
        <taxon>Polypodiales</taxon>
        <taxon>Pteridineae</taxon>
        <taxon>Pteridaceae</taxon>
        <taxon>Parkerioideae</taxon>
        <taxon>Ceratopteris</taxon>
    </lineage>
</organism>
<protein>
    <submittedName>
        <fullName evidence="3">Uncharacterized protein</fullName>
    </submittedName>
</protein>
<dbReference type="AlphaFoldDB" id="A0A8T2RAN5"/>
<feature type="coiled-coil region" evidence="1">
    <location>
        <begin position="231"/>
        <end position="258"/>
    </location>
</feature>
<feature type="coiled-coil region" evidence="1">
    <location>
        <begin position="284"/>
        <end position="329"/>
    </location>
</feature>
<keyword evidence="4" id="KW-1185">Reference proteome</keyword>
<dbReference type="EMBL" id="CM035434">
    <property type="protein sequence ID" value="KAH7292728.1"/>
    <property type="molecule type" value="Genomic_DNA"/>
</dbReference>
<name>A0A8T2RAN5_CERRI</name>
<proteinExistence type="predicted"/>
<evidence type="ECO:0000313" key="4">
    <source>
        <dbReference type="Proteomes" id="UP000825935"/>
    </source>
</evidence>
<dbReference type="OrthoDB" id="441129at2759"/>
<evidence type="ECO:0000256" key="1">
    <source>
        <dbReference type="SAM" id="Coils"/>
    </source>
</evidence>
<dbReference type="Proteomes" id="UP000825935">
    <property type="component" value="Chromosome 29"/>
</dbReference>
<sequence>MAKTNVAQEVASVMQKIANVTDDNRGSTIYTEEHKIALEDARNCIEKLLVEYNQVQLDRDVVQQEGFASTEFYEEELRTSKEYILELEMKLEQKEEFITSLQREWQEKYKQQALTLTKEKAEVINQLHAAQDELSSVETFRKYQLEIEGNLEKAKQQLIDQQAKEKQHLVELERKYIEQGNHLKQDYEKSLADIQKQFEKEIEEHVGSKIMHVLQDNERLKEELSMHVDVTDGLQKEKSALQLENAKLSRDLDLLRQAESLHLQRSSSQARCIMENNSKVQKLEKSLGQVIRQYSTERKELEEEHKKQIASLQAEKQTLKRLAQAKISELKKVRQLAQQFLKERGEVESFLIESLHEVGDKIRSSKKNANRPYVVSHRSHTGATQEGSRISLPQIASGHLSSSWPSSSLSLRSRSGSLPVKCPPSATKVAFERHLPILQVLEEVPVKTAPKIDISRLTWEEKEKILRYLFQKIHTAHQIPQQSDAGMMRHAGYELLYGTTNDDIKALS</sequence>
<evidence type="ECO:0000256" key="2">
    <source>
        <dbReference type="SAM" id="MobiDB-lite"/>
    </source>
</evidence>
<feature type="region of interest" description="Disordered" evidence="2">
    <location>
        <begin position="366"/>
        <end position="389"/>
    </location>
</feature>
<reference evidence="3" key="1">
    <citation type="submission" date="2021-08" db="EMBL/GenBank/DDBJ databases">
        <title>WGS assembly of Ceratopteris richardii.</title>
        <authorList>
            <person name="Marchant D.B."/>
            <person name="Chen G."/>
            <person name="Jenkins J."/>
            <person name="Shu S."/>
            <person name="Leebens-Mack J."/>
            <person name="Grimwood J."/>
            <person name="Schmutz J."/>
            <person name="Soltis P."/>
            <person name="Soltis D."/>
            <person name="Chen Z.-H."/>
        </authorList>
    </citation>
    <scope>NUCLEOTIDE SEQUENCE</scope>
    <source>
        <strain evidence="3">Whitten #5841</strain>
        <tissue evidence="3">Leaf</tissue>
    </source>
</reference>
<feature type="coiled-coil region" evidence="1">
    <location>
        <begin position="38"/>
        <end position="204"/>
    </location>
</feature>
<gene>
    <name evidence="3" type="ORF">KP509_29G082900</name>
</gene>
<comment type="caution">
    <text evidence="3">The sequence shown here is derived from an EMBL/GenBank/DDBJ whole genome shotgun (WGS) entry which is preliminary data.</text>
</comment>
<keyword evidence="1" id="KW-0175">Coiled coil</keyword>
<dbReference type="PANTHER" id="PTHR14845:SF0">
    <property type="entry name" value="DUF4515 DOMAIN-CONTAINING PROTEIN"/>
    <property type="match status" value="1"/>
</dbReference>